<accession>X1NGE4</accession>
<evidence type="ECO:0000313" key="1">
    <source>
        <dbReference type="EMBL" id="GAI25870.1"/>
    </source>
</evidence>
<name>X1NGE4_9ZZZZ</name>
<comment type="caution">
    <text evidence="1">The sequence shown here is derived from an EMBL/GenBank/DDBJ whole genome shotgun (WGS) entry which is preliminary data.</text>
</comment>
<proteinExistence type="predicted"/>
<sequence length="104" mass="12646">KYVSQSRQRIYELMQVIEELWIEGHMGDRGITPIKKVYERLAKNKRWNVSERSIRNLLTSMEHGRFLKYDRGVAKKPGFIIDLREYDDDSYFQWLLRYTGEEKE</sequence>
<feature type="non-terminal residue" evidence="1">
    <location>
        <position position="1"/>
    </location>
</feature>
<dbReference type="AlphaFoldDB" id="X1NGE4"/>
<gene>
    <name evidence="1" type="ORF">S06H3_28065</name>
</gene>
<dbReference type="EMBL" id="BARV01016344">
    <property type="protein sequence ID" value="GAI25870.1"/>
    <property type="molecule type" value="Genomic_DNA"/>
</dbReference>
<protein>
    <submittedName>
        <fullName evidence="1">Uncharacterized protein</fullName>
    </submittedName>
</protein>
<reference evidence="1" key="1">
    <citation type="journal article" date="2014" name="Front. Microbiol.">
        <title>High frequency of phylogenetically diverse reductive dehalogenase-homologous genes in deep subseafloor sedimentary metagenomes.</title>
        <authorList>
            <person name="Kawai M."/>
            <person name="Futagami T."/>
            <person name="Toyoda A."/>
            <person name="Takaki Y."/>
            <person name="Nishi S."/>
            <person name="Hori S."/>
            <person name="Arai W."/>
            <person name="Tsubouchi T."/>
            <person name="Morono Y."/>
            <person name="Uchiyama I."/>
            <person name="Ito T."/>
            <person name="Fujiyama A."/>
            <person name="Inagaki F."/>
            <person name="Takami H."/>
        </authorList>
    </citation>
    <scope>NUCLEOTIDE SEQUENCE</scope>
    <source>
        <strain evidence="1">Expedition CK06-06</strain>
    </source>
</reference>
<organism evidence="1">
    <name type="scientific">marine sediment metagenome</name>
    <dbReference type="NCBI Taxonomy" id="412755"/>
    <lineage>
        <taxon>unclassified sequences</taxon>
        <taxon>metagenomes</taxon>
        <taxon>ecological metagenomes</taxon>
    </lineage>
</organism>